<proteinExistence type="predicted"/>
<evidence type="ECO:0000313" key="2">
    <source>
        <dbReference type="EMBL" id="MBX31530.1"/>
    </source>
</evidence>
<name>A0A2P2MMV4_RHIMU</name>
<dbReference type="EMBL" id="GGEC01051046">
    <property type="protein sequence ID" value="MBX31530.1"/>
    <property type="molecule type" value="Transcribed_RNA"/>
</dbReference>
<feature type="region of interest" description="Disordered" evidence="1">
    <location>
        <begin position="44"/>
        <end position="63"/>
    </location>
</feature>
<feature type="compositionally biased region" description="Polar residues" evidence="1">
    <location>
        <begin position="52"/>
        <end position="63"/>
    </location>
</feature>
<accession>A0A2P2MMV4</accession>
<organism evidence="2">
    <name type="scientific">Rhizophora mucronata</name>
    <name type="common">Asiatic mangrove</name>
    <dbReference type="NCBI Taxonomy" id="61149"/>
    <lineage>
        <taxon>Eukaryota</taxon>
        <taxon>Viridiplantae</taxon>
        <taxon>Streptophyta</taxon>
        <taxon>Embryophyta</taxon>
        <taxon>Tracheophyta</taxon>
        <taxon>Spermatophyta</taxon>
        <taxon>Magnoliopsida</taxon>
        <taxon>eudicotyledons</taxon>
        <taxon>Gunneridae</taxon>
        <taxon>Pentapetalae</taxon>
        <taxon>rosids</taxon>
        <taxon>fabids</taxon>
        <taxon>Malpighiales</taxon>
        <taxon>Rhizophoraceae</taxon>
        <taxon>Rhizophora</taxon>
    </lineage>
</organism>
<protein>
    <submittedName>
        <fullName evidence="2">Phospholipase SGR2-like isoform X1</fullName>
    </submittedName>
</protein>
<evidence type="ECO:0000256" key="1">
    <source>
        <dbReference type="SAM" id="MobiDB-lite"/>
    </source>
</evidence>
<reference evidence="2" key="1">
    <citation type="submission" date="2018-02" db="EMBL/GenBank/DDBJ databases">
        <title>Rhizophora mucronata_Transcriptome.</title>
        <authorList>
            <person name="Meera S.P."/>
            <person name="Sreeshan A."/>
            <person name="Augustine A."/>
        </authorList>
    </citation>
    <scope>NUCLEOTIDE SEQUENCE</scope>
    <source>
        <tissue evidence="2">Leaf</tissue>
    </source>
</reference>
<dbReference type="AlphaFoldDB" id="A0A2P2MMV4"/>
<sequence length="63" mass="7005">MVEMSDDAKPGCDMQSLIVPQHPREAATNQGLLYKQTNDLLKHVDCPHSNKQENSVSSLDLPE</sequence>